<keyword evidence="3" id="KW-1185">Reference proteome</keyword>
<comment type="caution">
    <text evidence="2">The sequence shown here is derived from an EMBL/GenBank/DDBJ whole genome shotgun (WGS) entry which is preliminary data.</text>
</comment>
<feature type="region of interest" description="Disordered" evidence="1">
    <location>
        <begin position="1"/>
        <end position="27"/>
    </location>
</feature>
<reference evidence="2 3" key="1">
    <citation type="submission" date="2018-08" db="EMBL/GenBank/DDBJ databases">
        <title>Recombination of ecologically and evolutionarily significant loci maintains genetic cohesion in the Pseudomonas syringae species complex.</title>
        <authorList>
            <person name="Dillon M."/>
            <person name="Thakur S."/>
            <person name="Almeida R.N.D."/>
            <person name="Weir B.S."/>
            <person name="Guttman D.S."/>
        </authorList>
    </citation>
    <scope>NUCLEOTIDE SEQUENCE [LARGE SCALE GENOMIC DNA]</scope>
    <source>
        <strain evidence="2 3">NCPPB2445</strain>
    </source>
</reference>
<evidence type="ECO:0000313" key="3">
    <source>
        <dbReference type="Proteomes" id="UP000270661"/>
    </source>
</evidence>
<proteinExistence type="predicted"/>
<feature type="compositionally biased region" description="Low complexity" evidence="1">
    <location>
        <begin position="17"/>
        <end position="27"/>
    </location>
</feature>
<dbReference type="STRING" id="47879.AXG94_16155"/>
<dbReference type="EMBL" id="RBOJ01000098">
    <property type="protein sequence ID" value="RMM43958.1"/>
    <property type="molecule type" value="Genomic_DNA"/>
</dbReference>
<accession>A0A3M3E300</accession>
<dbReference type="Pfam" id="PF10055">
    <property type="entry name" value="DUF2292"/>
    <property type="match status" value="1"/>
</dbReference>
<evidence type="ECO:0000313" key="2">
    <source>
        <dbReference type="EMBL" id="RMM43958.1"/>
    </source>
</evidence>
<evidence type="ECO:0008006" key="4">
    <source>
        <dbReference type="Google" id="ProtNLM"/>
    </source>
</evidence>
<sequence length="80" mass="8944">MAPRPGQYRPLPGTHPRSSSMSVSLRSVDGQDEAGILREIQSALRDLRFGAVEITVHNAQVVQIERKEKFRLQQPSHKPG</sequence>
<protein>
    <recommendedName>
        <fullName evidence="4">Sulfur starvation response protein OscA</fullName>
    </recommendedName>
</protein>
<dbReference type="NCBIfam" id="NF033785">
    <property type="entry name" value="sulfur_OscA"/>
    <property type="match status" value="1"/>
</dbReference>
<dbReference type="InterPro" id="IPR018743">
    <property type="entry name" value="DUF2292"/>
</dbReference>
<evidence type="ECO:0000256" key="1">
    <source>
        <dbReference type="SAM" id="MobiDB-lite"/>
    </source>
</evidence>
<organism evidence="2 3">
    <name type="scientific">Pseudomonas corrugata</name>
    <dbReference type="NCBI Taxonomy" id="47879"/>
    <lineage>
        <taxon>Bacteria</taxon>
        <taxon>Pseudomonadati</taxon>
        <taxon>Pseudomonadota</taxon>
        <taxon>Gammaproteobacteria</taxon>
        <taxon>Pseudomonadales</taxon>
        <taxon>Pseudomonadaceae</taxon>
        <taxon>Pseudomonas</taxon>
    </lineage>
</organism>
<dbReference type="Proteomes" id="UP000270661">
    <property type="component" value="Unassembled WGS sequence"/>
</dbReference>
<name>A0A3M3E300_9PSED</name>
<gene>
    <name evidence="2" type="ORF">ALQ77_100002</name>
</gene>
<dbReference type="AlphaFoldDB" id="A0A3M3E300"/>